<organism evidence="4 5">
    <name type="scientific">Clostridium liquoris</name>
    <dbReference type="NCBI Taxonomy" id="1289519"/>
    <lineage>
        <taxon>Bacteria</taxon>
        <taxon>Bacillati</taxon>
        <taxon>Bacillota</taxon>
        <taxon>Clostridia</taxon>
        <taxon>Eubacteriales</taxon>
        <taxon>Clostridiaceae</taxon>
        <taxon>Clostridium</taxon>
    </lineage>
</organism>
<evidence type="ECO:0000256" key="3">
    <source>
        <dbReference type="ARBA" id="ARBA00023065"/>
    </source>
</evidence>
<keyword evidence="3" id="KW-0406">Ion transport</keyword>
<dbReference type="InterPro" id="IPR036906">
    <property type="entry name" value="ATPase_V1_fsu_sf"/>
</dbReference>
<sequence length="102" mass="11531">MKTYLISDNIDTLVGLRMAGIQGTVVHTREEVLKIMDDLSKDKNIGIIVITEKIESLVKEEVKTIKLSKYLPLIIEIPDRYGSSKEADWIVGYIREAIGLKI</sequence>
<comment type="similarity">
    <text evidence="1">Belongs to the V-ATPase F subunit family.</text>
</comment>
<evidence type="ECO:0000313" key="4">
    <source>
        <dbReference type="EMBL" id="PRR76891.1"/>
    </source>
</evidence>
<comment type="caution">
    <text evidence="4">The sequence shown here is derived from an EMBL/GenBank/DDBJ whole genome shotgun (WGS) entry which is preliminary data.</text>
</comment>
<evidence type="ECO:0000313" key="5">
    <source>
        <dbReference type="Proteomes" id="UP000239706"/>
    </source>
</evidence>
<dbReference type="Proteomes" id="UP000239706">
    <property type="component" value="Unassembled WGS sequence"/>
</dbReference>
<dbReference type="SUPFAM" id="SSF159468">
    <property type="entry name" value="AtpF-like"/>
    <property type="match status" value="1"/>
</dbReference>
<keyword evidence="5" id="KW-1185">Reference proteome</keyword>
<gene>
    <name evidence="4" type="ORF">CLLI_28250</name>
</gene>
<dbReference type="InterPro" id="IPR008218">
    <property type="entry name" value="ATPase_V1-cplx_f_g_su"/>
</dbReference>
<evidence type="ECO:0000256" key="1">
    <source>
        <dbReference type="ARBA" id="ARBA00010148"/>
    </source>
</evidence>
<reference evidence="4 5" key="1">
    <citation type="submission" date="2018-03" db="EMBL/GenBank/DDBJ databases">
        <title>Genome sequence of Clostridium liquoris DSM 100320.</title>
        <authorList>
            <person name="Poehlein A."/>
            <person name="Daniel R."/>
        </authorList>
    </citation>
    <scope>NUCLEOTIDE SEQUENCE [LARGE SCALE GENOMIC DNA]</scope>
    <source>
        <strain evidence="4 5">DSM 100320</strain>
    </source>
</reference>
<dbReference type="AlphaFoldDB" id="A0A2T0B062"/>
<dbReference type="GO" id="GO:0046961">
    <property type="term" value="F:proton-transporting ATPase activity, rotational mechanism"/>
    <property type="evidence" value="ECO:0007669"/>
    <property type="project" value="InterPro"/>
</dbReference>
<name>A0A2T0B062_9CLOT</name>
<dbReference type="Pfam" id="PF01990">
    <property type="entry name" value="ATP-synt_F"/>
    <property type="match status" value="1"/>
</dbReference>
<protein>
    <submittedName>
        <fullName evidence="4">V-type ATP synthase subunit F</fullName>
    </submittedName>
</protein>
<accession>A0A2T0B062</accession>
<dbReference type="Gene3D" id="3.40.50.10580">
    <property type="entry name" value="ATPase, V1 complex, subunit F"/>
    <property type="match status" value="1"/>
</dbReference>
<keyword evidence="2" id="KW-0813">Transport</keyword>
<dbReference type="RefSeq" id="WP_106064831.1">
    <property type="nucleotide sequence ID" value="NZ_PVXO01000073.1"/>
</dbReference>
<dbReference type="EMBL" id="PVXO01000073">
    <property type="protein sequence ID" value="PRR76891.1"/>
    <property type="molecule type" value="Genomic_DNA"/>
</dbReference>
<evidence type="ECO:0000256" key="2">
    <source>
        <dbReference type="ARBA" id="ARBA00022448"/>
    </source>
</evidence>
<proteinExistence type="inferred from homology"/>
<dbReference type="OrthoDB" id="46791at2"/>